<evidence type="ECO:0000313" key="2">
    <source>
        <dbReference type="EMBL" id="KNZ44857.1"/>
    </source>
</evidence>
<dbReference type="OrthoDB" id="2516294at2759"/>
<gene>
    <name evidence="2" type="ORF">VP01_8757g1</name>
</gene>
<keyword evidence="1" id="KW-0472">Membrane</keyword>
<evidence type="ECO:0000313" key="3">
    <source>
        <dbReference type="Proteomes" id="UP000037035"/>
    </source>
</evidence>
<evidence type="ECO:0000256" key="1">
    <source>
        <dbReference type="SAM" id="Phobius"/>
    </source>
</evidence>
<organism evidence="2 3">
    <name type="scientific">Puccinia sorghi</name>
    <dbReference type="NCBI Taxonomy" id="27349"/>
    <lineage>
        <taxon>Eukaryota</taxon>
        <taxon>Fungi</taxon>
        <taxon>Dikarya</taxon>
        <taxon>Basidiomycota</taxon>
        <taxon>Pucciniomycotina</taxon>
        <taxon>Pucciniomycetes</taxon>
        <taxon>Pucciniales</taxon>
        <taxon>Pucciniaceae</taxon>
        <taxon>Puccinia</taxon>
    </lineage>
</organism>
<dbReference type="Proteomes" id="UP000037035">
    <property type="component" value="Unassembled WGS sequence"/>
</dbReference>
<keyword evidence="3" id="KW-1185">Reference proteome</keyword>
<reference evidence="2 3" key="1">
    <citation type="submission" date="2015-08" db="EMBL/GenBank/DDBJ databases">
        <title>Next Generation Sequencing and Analysis of the Genome of Puccinia sorghi L Schw, the Causal Agent of Maize Common Rust.</title>
        <authorList>
            <person name="Rochi L."/>
            <person name="Burguener G."/>
            <person name="Darino M."/>
            <person name="Turjanski A."/>
            <person name="Kreff E."/>
            <person name="Dieguez M.J."/>
            <person name="Sacco F."/>
        </authorList>
    </citation>
    <scope>NUCLEOTIDE SEQUENCE [LARGE SCALE GENOMIC DNA]</scope>
    <source>
        <strain evidence="2 3">RO10H11247</strain>
    </source>
</reference>
<sequence>LNTEFELNSLSMKDNGNVSTYIAQFRTLQSRVDWNDAAFAFHFQKALPSCINDQLALTDASKHKSLKTFPSKPSTPFASSLASRLKRSTEIALVLNKEGQLNWDERARREKEDHTRSCQIGKKIEVRRLFFLILRINLTGSSWTLVLMFLLSFFPVYLVNSSKEPSFWVLKKTKWTFHFSNFPSFEWDLT</sequence>
<dbReference type="VEuPathDB" id="FungiDB:VP01_8757g1"/>
<name>A0A0L6U9B5_9BASI</name>
<comment type="caution">
    <text evidence="2">The sequence shown here is derived from an EMBL/GenBank/DDBJ whole genome shotgun (WGS) entry which is preliminary data.</text>
</comment>
<dbReference type="AlphaFoldDB" id="A0A0L6U9B5"/>
<feature type="non-terminal residue" evidence="2">
    <location>
        <position position="1"/>
    </location>
</feature>
<accession>A0A0L6U9B5</accession>
<proteinExistence type="predicted"/>
<feature type="transmembrane region" description="Helical" evidence="1">
    <location>
        <begin position="129"/>
        <end position="158"/>
    </location>
</feature>
<keyword evidence="1" id="KW-0812">Transmembrane</keyword>
<dbReference type="EMBL" id="LAVV01014334">
    <property type="protein sequence ID" value="KNZ44857.1"/>
    <property type="molecule type" value="Genomic_DNA"/>
</dbReference>
<evidence type="ECO:0008006" key="4">
    <source>
        <dbReference type="Google" id="ProtNLM"/>
    </source>
</evidence>
<feature type="non-terminal residue" evidence="2">
    <location>
        <position position="190"/>
    </location>
</feature>
<protein>
    <recommendedName>
        <fullName evidence="4">Retrotransposon gag domain-containing protein</fullName>
    </recommendedName>
</protein>
<keyword evidence="1" id="KW-1133">Transmembrane helix</keyword>